<feature type="domain" description="Zer-1-like leucine-rich repeats region" evidence="1">
    <location>
        <begin position="192"/>
        <end position="274"/>
    </location>
</feature>
<dbReference type="InterPro" id="IPR056845">
    <property type="entry name" value="LRR_Zer-1"/>
</dbReference>
<keyword evidence="3" id="KW-1185">Reference proteome</keyword>
<sequence>MELNNNSSFLMKVESLRTLAENRLAKNLFEYGFNGWRIGDKIPPLSSNSIFDELCYRRVGDHMVPEMMRRLEVTKAILSQSDCNQNICNFLKEQNLEKLLLLRWPRGDVFYLEPYVLENGEEEFRMNIIVSLKKLLGPGSQKQLKTLHIAPDICRFIPDWVRPLGELLPSLTCLCLEGIHIGNEFVDLCETCPNLNKLNISNSGVNNLTGISKMPNLKVLIISNLRIDNKEAIQEIFDLKKLRVLDMGTCRAPQGLYSNNLKHYLSCGQTHNELRFIDVYGNYVGNSDFETLVETHPMLVKIGLINTPLERQPPMKFTQPPSSNEQRTIELLTIQTMQCCLSALENYVGPRMAREKHPLLCIFREIRRQLTSSSPDPDEKDVGDCFRSMLELLTLKCNKSLLKKEKHKSTILTINLLNLLTREPRYAPYWYKEGQLYTAAALFRFVVYCNIEKESMNSFEYNLKCAAWTFFTTIIGRSNVLNQDLEKLCKEAVKEIAELTNMQSPLFQLLLHFLLRAVRKMTPEMTPLATVQSVILGKLTDKFSGSRMEGLSPNVMKKFIDIVYELVRLGRHQPNWDHSLQKKSIRVIAEFMIEWGNRPFRNILLGKLERFLKYMPSTVCRVFFESRIRLLLRELMIHVDTRRAAISLLIKVYMFKEIRTYVTFVSAIPKYNVLIDEMMKVFDGVENYTDADAYDAHFRRWEETGQYTNAFTFCYWLQAQWAQDGVSITWPESEYAPRPKRRRIDN</sequence>
<evidence type="ECO:0000259" key="1">
    <source>
        <dbReference type="Pfam" id="PF25013"/>
    </source>
</evidence>
<protein>
    <recommendedName>
        <fullName evidence="1">Zer-1-like leucine-rich repeats region domain-containing protein</fullName>
    </recommendedName>
</protein>
<dbReference type="Gene3D" id="3.80.10.10">
    <property type="entry name" value="Ribonuclease Inhibitor"/>
    <property type="match status" value="1"/>
</dbReference>
<gene>
    <name evidence="2" type="primary">Cnig_chr_X.g24989</name>
    <name evidence="2" type="ORF">B9Z55_024989</name>
</gene>
<evidence type="ECO:0000313" key="3">
    <source>
        <dbReference type="Proteomes" id="UP000230233"/>
    </source>
</evidence>
<name>A0A2G5SX57_9PELO</name>
<comment type="caution">
    <text evidence="2">The sequence shown here is derived from an EMBL/GenBank/DDBJ whole genome shotgun (WGS) entry which is preliminary data.</text>
</comment>
<dbReference type="AlphaFoldDB" id="A0A2G5SX57"/>
<dbReference type="InterPro" id="IPR032675">
    <property type="entry name" value="LRR_dom_sf"/>
</dbReference>
<dbReference type="OrthoDB" id="433501at2759"/>
<evidence type="ECO:0000313" key="2">
    <source>
        <dbReference type="EMBL" id="PIC19431.1"/>
    </source>
</evidence>
<reference evidence="3" key="1">
    <citation type="submission" date="2017-10" db="EMBL/GenBank/DDBJ databases">
        <title>Rapid genome shrinkage in a self-fertile nematode reveals novel sperm competition proteins.</title>
        <authorList>
            <person name="Yin D."/>
            <person name="Schwarz E.M."/>
            <person name="Thomas C.G."/>
            <person name="Felde R.L."/>
            <person name="Korf I.F."/>
            <person name="Cutter A.D."/>
            <person name="Schartner C.M."/>
            <person name="Ralston E.J."/>
            <person name="Meyer B.J."/>
            <person name="Haag E.S."/>
        </authorList>
    </citation>
    <scope>NUCLEOTIDE SEQUENCE [LARGE SCALE GENOMIC DNA]</scope>
    <source>
        <strain evidence="3">JU1422</strain>
    </source>
</reference>
<accession>A0A2G5SX57</accession>
<dbReference type="SUPFAM" id="SSF52047">
    <property type="entry name" value="RNI-like"/>
    <property type="match status" value="1"/>
</dbReference>
<dbReference type="Proteomes" id="UP000230233">
    <property type="component" value="Chromosome X"/>
</dbReference>
<dbReference type="PANTHER" id="PTHR12904">
    <property type="match status" value="1"/>
</dbReference>
<dbReference type="EMBL" id="PDUG01000006">
    <property type="protein sequence ID" value="PIC19431.1"/>
    <property type="molecule type" value="Genomic_DNA"/>
</dbReference>
<proteinExistence type="predicted"/>
<dbReference type="GO" id="GO:0031462">
    <property type="term" value="C:Cul2-RING ubiquitin ligase complex"/>
    <property type="evidence" value="ECO:0007669"/>
    <property type="project" value="TreeGrafter"/>
</dbReference>
<dbReference type="Pfam" id="PF25013">
    <property type="entry name" value="LRR_Zer-1"/>
    <property type="match status" value="1"/>
</dbReference>
<dbReference type="PANTHER" id="PTHR12904:SF28">
    <property type="entry name" value="ATP SYNTHASE SUBUNIT ALPHA-RELATED"/>
    <property type="match status" value="1"/>
</dbReference>
<dbReference type="InterPro" id="IPR051341">
    <property type="entry name" value="Zyg-11_UBL_adapter"/>
</dbReference>
<dbReference type="STRING" id="1611254.A0A2G5SX57"/>
<organism evidence="2 3">
    <name type="scientific">Caenorhabditis nigoni</name>
    <dbReference type="NCBI Taxonomy" id="1611254"/>
    <lineage>
        <taxon>Eukaryota</taxon>
        <taxon>Metazoa</taxon>
        <taxon>Ecdysozoa</taxon>
        <taxon>Nematoda</taxon>
        <taxon>Chromadorea</taxon>
        <taxon>Rhabditida</taxon>
        <taxon>Rhabditina</taxon>
        <taxon>Rhabditomorpha</taxon>
        <taxon>Rhabditoidea</taxon>
        <taxon>Rhabditidae</taxon>
        <taxon>Peloderinae</taxon>
        <taxon>Caenorhabditis</taxon>
    </lineage>
</organism>